<dbReference type="NCBIfam" id="TIGR04183">
    <property type="entry name" value="Por_Secre_tail"/>
    <property type="match status" value="1"/>
</dbReference>
<dbReference type="InterPro" id="IPR008979">
    <property type="entry name" value="Galactose-bd-like_sf"/>
</dbReference>
<dbReference type="Pfam" id="PF24517">
    <property type="entry name" value="CBM96"/>
    <property type="match status" value="1"/>
</dbReference>
<keyword evidence="7" id="KW-1185">Reference proteome</keyword>
<reference evidence="7" key="1">
    <citation type="journal article" date="2019" name="Int. J. Syst. Evol. Microbiol.">
        <title>The Global Catalogue of Microorganisms (GCM) 10K type strain sequencing project: providing services to taxonomists for standard genome sequencing and annotation.</title>
        <authorList>
            <consortium name="The Broad Institute Genomics Platform"/>
            <consortium name="The Broad Institute Genome Sequencing Center for Infectious Disease"/>
            <person name="Wu L."/>
            <person name="Ma J."/>
        </authorList>
    </citation>
    <scope>NUCLEOTIDE SEQUENCE [LARGE SCALE GENOMIC DNA]</scope>
    <source>
        <strain evidence="7">JCM 17106</strain>
    </source>
</reference>
<feature type="chain" id="PRO_5046886345" description="CBM6 domain-containing protein" evidence="4">
    <location>
        <begin position="22"/>
        <end position="1293"/>
    </location>
</feature>
<dbReference type="InterPro" id="IPR005084">
    <property type="entry name" value="CBM6"/>
</dbReference>
<dbReference type="InterPro" id="IPR032260">
    <property type="entry name" value="DUF5060"/>
</dbReference>
<evidence type="ECO:0000256" key="4">
    <source>
        <dbReference type="SAM" id="SignalP"/>
    </source>
</evidence>
<dbReference type="RefSeq" id="WP_344928950.1">
    <property type="nucleotide sequence ID" value="NZ_BAABCW010000013.1"/>
</dbReference>
<comment type="subcellular location">
    <subcellularLocation>
        <location evidence="1">Secreted</location>
    </subcellularLocation>
</comment>
<sequence length="1293" mass="141183">MKLYKLIQVFTLLLAGMLLHAQTPDGELKRWHKITLDFAGPNTSENAGTNPFSNYRLDVTFTHDASGASYVVPGFYAACADAENSSCDTGNVWRVHFAPGETGTWNWTAAFTSGTDVAINGGGSNGGFMNGDTGSFSIAESDKSGRDHRSKDKGRLQYVGEHYLRYSGTNSINPNGKWFVKAGADSPENTFAYEDFDNTPNRGSRRKAWAAHQQDYNAGDASDYTWDSGKGSELLGVVNYLSSEGANAMSFLTFSLGGDDENIFPHLLKVSESVYNGYSDAEQWNQGVHKDRFDVSKMAQWEKIFEYADKKGMYLHFKTMETENDNFMDSNENGRERKLYYRELIARFGHHLALNWNLTEETTLDDDVTIDITEYIKSIDAYGHNIVIHTYPNQKNQRYTPLLGNNSELTGASLQSNVDDVHNDVIEWIEKSKNAGKKWVVANDEQGPANLGIRIDDQDIRQKVLYGTLMAGGAGVEYYYGYTNTDGDLNNQDHRLRGVAYEEVGYALKFFTEYFNDYLIGAESNDGLTGDSDDFVLANEGKAYAVYLPNGGSTSLSLPTGNSNYTVQWFNPGSGDLGSSSILGNTLSAPNSSNDWVALIINTGVEPPVTCDVYEESGGLVIIEAENRTADLGEWSIKTTSLNNAYTGDGYLEFTGNTPINGNPNSPIEYQFKINEPGLYELHLRCARETLTINGEVRTDIANDCYVRVDGDYNEGPNAGNSHNDQAPLAALKSDTKFFGGNDKSFVWADGSRLDLGGETNKRSAIYDFKAGETYTLTVSGRSQLFKLDRIMFRKTSVNESGAESLDNTETFADDCGNGENNAPTVEIDTPVNNSSFTVGTDIAFNANASDSDGTIEQVQFFVDGVLLKTERVIPYTATMSGYEKGTYSVTAIATDDEGATATSSVITIQIIEDSTPPPGNIIDIPGSFEAEDFENKSGTVKIEATPGSSGSNLGFIKNGDYTEYLVDVDTGGEYTVEVYASSAGTGGVIEILEEGAVVGSLDIPVTGQWHSYEAYTTTISLTPGEKTLRFSYEGTTGYLFNIDKVAVTKETIIEEQTVTLSPIQDAYLQGATRYNSDMIRVELNNRTGYLMFDLSSIAGTITNADLKFTVYSDPGNGNVTIHQGDSNNWAETTISTANKPAASDVLATINTTFAIGNTINVPLQTETISGDALTLILNATSGNDFAFASKENTVSAKPELVITYTTNKSTTISKDFKMFPNPVVDVVNFSGVEAGDRIKVYNMMGALQKEILLKEGEKSLNLSDLASGYYLLTILEVGKVNKELKTEKLIKL</sequence>
<dbReference type="Proteomes" id="UP001500459">
    <property type="component" value="Unassembled WGS sequence"/>
</dbReference>
<evidence type="ECO:0000313" key="7">
    <source>
        <dbReference type="Proteomes" id="UP001500459"/>
    </source>
</evidence>
<keyword evidence="2" id="KW-0964">Secreted</keyword>
<organism evidence="6 7">
    <name type="scientific">Aquimarina addita</name>
    <dbReference type="NCBI Taxonomy" id="870485"/>
    <lineage>
        <taxon>Bacteria</taxon>
        <taxon>Pseudomonadati</taxon>
        <taxon>Bacteroidota</taxon>
        <taxon>Flavobacteriia</taxon>
        <taxon>Flavobacteriales</taxon>
        <taxon>Flavobacteriaceae</taxon>
        <taxon>Aquimarina</taxon>
    </lineage>
</organism>
<dbReference type="InterPro" id="IPR055372">
    <property type="entry name" value="CBM96"/>
</dbReference>
<gene>
    <name evidence="6" type="ORF">GCM10022393_30780</name>
</gene>
<dbReference type="SMART" id="SM00606">
    <property type="entry name" value="CBD_IV"/>
    <property type="match status" value="1"/>
</dbReference>
<dbReference type="SUPFAM" id="SSF49785">
    <property type="entry name" value="Galactose-binding domain-like"/>
    <property type="match status" value="1"/>
</dbReference>
<feature type="domain" description="CBM6" evidence="5">
    <location>
        <begin position="927"/>
        <end position="1049"/>
    </location>
</feature>
<evidence type="ECO:0000256" key="2">
    <source>
        <dbReference type="ARBA" id="ARBA00022525"/>
    </source>
</evidence>
<evidence type="ECO:0000313" key="6">
    <source>
        <dbReference type="EMBL" id="GAA3514664.1"/>
    </source>
</evidence>
<dbReference type="InterPro" id="IPR026444">
    <property type="entry name" value="Secre_tail"/>
</dbReference>
<dbReference type="Gene3D" id="2.60.120.260">
    <property type="entry name" value="Galactose-binding domain-like"/>
    <property type="match status" value="2"/>
</dbReference>
<protein>
    <recommendedName>
        <fullName evidence="5">CBM6 domain-containing protein</fullName>
    </recommendedName>
</protein>
<dbReference type="EMBL" id="BAABCW010000013">
    <property type="protein sequence ID" value="GAA3514664.1"/>
    <property type="molecule type" value="Genomic_DNA"/>
</dbReference>
<dbReference type="NCBIfam" id="NF033679">
    <property type="entry name" value="DNRLRE_dom"/>
    <property type="match status" value="1"/>
</dbReference>
<dbReference type="Pfam" id="PF17957">
    <property type="entry name" value="Big_7"/>
    <property type="match status" value="1"/>
</dbReference>
<keyword evidence="3 4" id="KW-0732">Signal</keyword>
<dbReference type="Pfam" id="PF18962">
    <property type="entry name" value="Por_Secre_tail"/>
    <property type="match status" value="1"/>
</dbReference>
<dbReference type="Gene3D" id="2.60.40.10">
    <property type="entry name" value="Immunoglobulins"/>
    <property type="match status" value="2"/>
</dbReference>
<dbReference type="Pfam" id="PF03422">
    <property type="entry name" value="CBM_6"/>
    <property type="match status" value="1"/>
</dbReference>
<proteinExistence type="predicted"/>
<dbReference type="InterPro" id="IPR013783">
    <property type="entry name" value="Ig-like_fold"/>
</dbReference>
<dbReference type="InterPro" id="IPR006584">
    <property type="entry name" value="Cellulose-bd_IV"/>
</dbReference>
<dbReference type="PROSITE" id="PS51175">
    <property type="entry name" value="CBM6"/>
    <property type="match status" value="1"/>
</dbReference>
<evidence type="ECO:0000259" key="5">
    <source>
        <dbReference type="PROSITE" id="PS51175"/>
    </source>
</evidence>
<evidence type="ECO:0000256" key="3">
    <source>
        <dbReference type="ARBA" id="ARBA00022729"/>
    </source>
</evidence>
<dbReference type="Pfam" id="PF16586">
    <property type="entry name" value="DUF5060"/>
    <property type="match status" value="1"/>
</dbReference>
<comment type="caution">
    <text evidence="6">The sequence shown here is derived from an EMBL/GenBank/DDBJ whole genome shotgun (WGS) entry which is preliminary data.</text>
</comment>
<feature type="signal peptide" evidence="4">
    <location>
        <begin position="1"/>
        <end position="21"/>
    </location>
</feature>
<name>A0ABP6USL1_9FLAO</name>
<evidence type="ECO:0000256" key="1">
    <source>
        <dbReference type="ARBA" id="ARBA00004613"/>
    </source>
</evidence>
<accession>A0ABP6USL1</accession>
<dbReference type="Gene3D" id="3.20.20.80">
    <property type="entry name" value="Glycosidases"/>
    <property type="match status" value="1"/>
</dbReference>